<comment type="subcellular location">
    <subcellularLocation>
        <location evidence="1">Cell inner membrane</location>
        <topology evidence="1">Single-pass type II membrane protein</topology>
        <orientation evidence="1">Periplasmic side</orientation>
    </subcellularLocation>
</comment>
<dbReference type="PANTHER" id="PTHR47529">
    <property type="entry name" value="PEPTIDYL-PROLYL CIS-TRANS ISOMERASE D"/>
    <property type="match status" value="1"/>
</dbReference>
<dbReference type="KEGG" id="gsn:YC6258_03810"/>
<dbReference type="PROSITE" id="PS50198">
    <property type="entry name" value="PPIC_PPIASE_2"/>
    <property type="match status" value="1"/>
</dbReference>
<dbReference type="GO" id="GO:0005886">
    <property type="term" value="C:plasma membrane"/>
    <property type="evidence" value="ECO:0007669"/>
    <property type="project" value="UniProtKB-SubCell"/>
</dbReference>
<name>A0A0C5VNG1_9GAMM</name>
<evidence type="ECO:0000256" key="8">
    <source>
        <dbReference type="ARBA" id="ARBA00038408"/>
    </source>
</evidence>
<dbReference type="Pfam" id="PF13624">
    <property type="entry name" value="SurA_N_3"/>
    <property type="match status" value="1"/>
</dbReference>
<evidence type="ECO:0000256" key="2">
    <source>
        <dbReference type="ARBA" id="ARBA00022475"/>
    </source>
</evidence>
<dbReference type="InterPro" id="IPR000297">
    <property type="entry name" value="PPIase_PpiC"/>
</dbReference>
<keyword evidence="4 12" id="KW-0812">Transmembrane</keyword>
<evidence type="ECO:0000256" key="12">
    <source>
        <dbReference type="SAM" id="Phobius"/>
    </source>
</evidence>
<evidence type="ECO:0000256" key="5">
    <source>
        <dbReference type="ARBA" id="ARBA00022989"/>
    </source>
</evidence>
<accession>A0A0C5VNG1</accession>
<evidence type="ECO:0000256" key="11">
    <source>
        <dbReference type="PROSITE-ProRule" id="PRU00278"/>
    </source>
</evidence>
<keyword evidence="7" id="KW-0143">Chaperone</keyword>
<dbReference type="OrthoDB" id="9812372at2"/>
<sequence length="624" mass="68193">MLQYFRSNAKGMLGKIIVGAIVVVFVLWGAESIVSISSSNGASVTVNGVKISESQIQRLTNMQQMRLQQQFGADATSLFGNGFIRNSVVQSLVQQQIELTAATDAGLAVSDEEVSKTIYSIPGFQKDGKFDKSTFERAAGQAGFSAQEYLTQVRQQIMANQLKAGISDTAFSLSNEVKVASELENQKRTFSYLTLKAADLKSEVKYTDEDLEFYYQEHKEEFVTEDQVDVNYVVLTEQSVVDGVSVSDEELQQAYEKYVKAQQDNVSKNISHILITDDMDTDGKSAKEFAEALKKRIDAGEDFAALAKEYSQDPGSAENGGSLGVMMKGVFVPEFEKAAEQLAAAGQVTEPVKTDFGYHLIKLDSIETAGVESFDSEKEKLRADLVNKKVQDQLLTLKEEISNIAFSSVGLDEIAKTYNLEVKDTGLFSRANASGIFTQQNAQDAAFSDQVVKQNENSEVVSLSDGSLVVMALKQFVAGDYQPLEAVKEQVVENVVTEKSKELASARSKEIVAALKEGKDLTSINADLSWNEVAESGRDNSEVSKPIVDKAFEMAKPEEQSNTYASLELGTGDTAVVRLESVVQGSEEDNSEDSVGNFLDSIYSESAYQGWMADKTAEADVKIK</sequence>
<dbReference type="Proteomes" id="UP000032266">
    <property type="component" value="Chromosome"/>
</dbReference>
<dbReference type="InterPro" id="IPR027304">
    <property type="entry name" value="Trigger_fact/SurA_dom_sf"/>
</dbReference>
<dbReference type="Gene3D" id="1.10.4030.10">
    <property type="entry name" value="Porin chaperone SurA, peptide-binding domain"/>
    <property type="match status" value="1"/>
</dbReference>
<feature type="transmembrane region" description="Helical" evidence="12">
    <location>
        <begin position="12"/>
        <end position="30"/>
    </location>
</feature>
<dbReference type="InterPro" id="IPR023058">
    <property type="entry name" value="PPIase_PpiC_CS"/>
</dbReference>
<evidence type="ECO:0000256" key="3">
    <source>
        <dbReference type="ARBA" id="ARBA00022519"/>
    </source>
</evidence>
<keyword evidence="6 12" id="KW-0472">Membrane</keyword>
<dbReference type="HOGENOM" id="CLU_023843_1_1_6"/>
<keyword evidence="11 14" id="KW-0413">Isomerase</keyword>
<dbReference type="InterPro" id="IPR046357">
    <property type="entry name" value="PPIase_dom_sf"/>
</dbReference>
<comment type="similarity">
    <text evidence="8">Belongs to the PpiD chaperone family.</text>
</comment>
<keyword evidence="15" id="KW-1185">Reference proteome</keyword>
<dbReference type="SUPFAM" id="SSF54534">
    <property type="entry name" value="FKBP-like"/>
    <property type="match status" value="1"/>
</dbReference>
<evidence type="ECO:0000256" key="7">
    <source>
        <dbReference type="ARBA" id="ARBA00023186"/>
    </source>
</evidence>
<reference evidence="14 15" key="1">
    <citation type="submission" date="2014-01" db="EMBL/GenBank/DDBJ databases">
        <title>Full genme sequencing of cellulolytic bacterium Gynuella sunshinyii YC6258T gen. nov., sp. nov.</title>
        <authorList>
            <person name="Khan H."/>
            <person name="Chung E.J."/>
            <person name="Chung Y.R."/>
        </authorList>
    </citation>
    <scope>NUCLEOTIDE SEQUENCE [LARGE SCALE GENOMIC DNA]</scope>
    <source>
        <strain evidence="14 15">YC6258</strain>
    </source>
</reference>
<evidence type="ECO:0000313" key="15">
    <source>
        <dbReference type="Proteomes" id="UP000032266"/>
    </source>
</evidence>
<dbReference type="PANTHER" id="PTHR47529:SF1">
    <property type="entry name" value="PERIPLASMIC CHAPERONE PPID"/>
    <property type="match status" value="1"/>
</dbReference>
<evidence type="ECO:0000256" key="10">
    <source>
        <dbReference type="ARBA" id="ARBA00042775"/>
    </source>
</evidence>
<dbReference type="GO" id="GO:0003755">
    <property type="term" value="F:peptidyl-prolyl cis-trans isomerase activity"/>
    <property type="evidence" value="ECO:0007669"/>
    <property type="project" value="UniProtKB-KW"/>
</dbReference>
<evidence type="ECO:0000256" key="1">
    <source>
        <dbReference type="ARBA" id="ARBA00004382"/>
    </source>
</evidence>
<evidence type="ECO:0000256" key="6">
    <source>
        <dbReference type="ARBA" id="ARBA00023136"/>
    </source>
</evidence>
<keyword evidence="5 12" id="KW-1133">Transmembrane helix</keyword>
<dbReference type="SUPFAM" id="SSF109998">
    <property type="entry name" value="Triger factor/SurA peptide-binding domain-like"/>
    <property type="match status" value="1"/>
</dbReference>
<proteinExistence type="inferred from homology"/>
<protein>
    <recommendedName>
        <fullName evidence="9">Periplasmic chaperone PpiD</fullName>
    </recommendedName>
    <alternativeName>
        <fullName evidence="10">Periplasmic folding chaperone</fullName>
    </alternativeName>
</protein>
<keyword evidence="3" id="KW-0997">Cell inner membrane</keyword>
<gene>
    <name evidence="14" type="ORF">YC6258_03810</name>
</gene>
<dbReference type="PROSITE" id="PS01096">
    <property type="entry name" value="PPIC_PPIASE_1"/>
    <property type="match status" value="1"/>
</dbReference>
<evidence type="ECO:0000256" key="4">
    <source>
        <dbReference type="ARBA" id="ARBA00022692"/>
    </source>
</evidence>
<dbReference type="AlphaFoldDB" id="A0A0C5VNG1"/>
<dbReference type="RefSeq" id="WP_044618010.1">
    <property type="nucleotide sequence ID" value="NZ_CP007142.1"/>
</dbReference>
<evidence type="ECO:0000313" key="14">
    <source>
        <dbReference type="EMBL" id="AJQ95846.1"/>
    </source>
</evidence>
<organism evidence="14 15">
    <name type="scientific">Gynuella sunshinyii YC6258</name>
    <dbReference type="NCBI Taxonomy" id="1445510"/>
    <lineage>
        <taxon>Bacteria</taxon>
        <taxon>Pseudomonadati</taxon>
        <taxon>Pseudomonadota</taxon>
        <taxon>Gammaproteobacteria</taxon>
        <taxon>Oceanospirillales</taxon>
        <taxon>Saccharospirillaceae</taxon>
        <taxon>Gynuella</taxon>
    </lineage>
</organism>
<keyword evidence="11" id="KW-0697">Rotamase</keyword>
<keyword evidence="2" id="KW-1003">Cell membrane</keyword>
<dbReference type="EMBL" id="CP007142">
    <property type="protein sequence ID" value="AJQ95846.1"/>
    <property type="molecule type" value="Genomic_DNA"/>
</dbReference>
<dbReference type="STRING" id="1445510.YC6258_03810"/>
<evidence type="ECO:0000259" key="13">
    <source>
        <dbReference type="PROSITE" id="PS50198"/>
    </source>
</evidence>
<dbReference type="Pfam" id="PF13616">
    <property type="entry name" value="Rotamase_3"/>
    <property type="match status" value="1"/>
</dbReference>
<dbReference type="Gene3D" id="3.10.50.40">
    <property type="match status" value="1"/>
</dbReference>
<dbReference type="InterPro" id="IPR052029">
    <property type="entry name" value="PpiD_chaperone"/>
</dbReference>
<evidence type="ECO:0000256" key="9">
    <source>
        <dbReference type="ARBA" id="ARBA00040743"/>
    </source>
</evidence>
<feature type="domain" description="PpiC" evidence="13">
    <location>
        <begin position="265"/>
        <end position="365"/>
    </location>
</feature>